<dbReference type="AlphaFoldDB" id="A0A8C8RF59"/>
<keyword evidence="8 16" id="KW-1133">Transmembrane helix</keyword>
<evidence type="ECO:0000256" key="13">
    <source>
        <dbReference type="ARBA" id="ARBA00023180"/>
    </source>
</evidence>
<keyword evidence="6 16" id="KW-0812">Transmembrane</keyword>
<keyword evidence="13" id="KW-0325">Glycoprotein</keyword>
<dbReference type="GO" id="GO:0005769">
    <property type="term" value="C:early endosome"/>
    <property type="evidence" value="ECO:0007669"/>
    <property type="project" value="UniProtKB-SubCell"/>
</dbReference>
<dbReference type="GO" id="GO:0019956">
    <property type="term" value="F:chemokine binding"/>
    <property type="evidence" value="ECO:0007669"/>
    <property type="project" value="InterPro"/>
</dbReference>
<dbReference type="InterPro" id="IPR017452">
    <property type="entry name" value="GPCR_Rhodpsn_7TM"/>
</dbReference>
<keyword evidence="19" id="KW-1185">Reference proteome</keyword>
<dbReference type="PANTHER" id="PTHR14181">
    <property type="entry name" value="DUFFY ANTIGEN/CHEMOKINE RECEPTOR"/>
    <property type="match status" value="1"/>
</dbReference>
<evidence type="ECO:0000256" key="11">
    <source>
        <dbReference type="ARBA" id="ARBA00023157"/>
    </source>
</evidence>
<reference evidence="18" key="1">
    <citation type="submission" date="2025-08" db="UniProtKB">
        <authorList>
            <consortium name="Ensembl"/>
        </authorList>
    </citation>
    <scope>IDENTIFICATION</scope>
</reference>
<evidence type="ECO:0000256" key="5">
    <source>
        <dbReference type="ARBA" id="ARBA00015484"/>
    </source>
</evidence>
<dbReference type="SUPFAM" id="SSF81321">
    <property type="entry name" value="Family A G protein-coupled receptor-like"/>
    <property type="match status" value="1"/>
</dbReference>
<feature type="transmembrane region" description="Helical" evidence="16">
    <location>
        <begin position="201"/>
        <end position="227"/>
    </location>
</feature>
<keyword evidence="12" id="KW-0675">Receptor</keyword>
<dbReference type="GO" id="GO:0004930">
    <property type="term" value="F:G protein-coupled receptor activity"/>
    <property type="evidence" value="ECO:0007669"/>
    <property type="project" value="UniProtKB-KW"/>
</dbReference>
<reference evidence="18" key="2">
    <citation type="submission" date="2025-09" db="UniProtKB">
        <authorList>
            <consortium name="Ensembl"/>
        </authorList>
    </citation>
    <scope>IDENTIFICATION</scope>
</reference>
<dbReference type="Gene3D" id="1.20.1070.10">
    <property type="entry name" value="Rhodopsin 7-helix transmembrane proteins"/>
    <property type="match status" value="1"/>
</dbReference>
<evidence type="ECO:0000256" key="8">
    <source>
        <dbReference type="ARBA" id="ARBA00022989"/>
    </source>
</evidence>
<protein>
    <recommendedName>
        <fullName evidence="5">Atypical chemokine receptor 1</fullName>
    </recommendedName>
    <alternativeName>
        <fullName evidence="15">Duffy antigen/chemokine receptor</fullName>
    </alternativeName>
</protein>
<evidence type="ECO:0000256" key="16">
    <source>
        <dbReference type="SAM" id="Phobius"/>
    </source>
</evidence>
<evidence type="ECO:0000256" key="10">
    <source>
        <dbReference type="ARBA" id="ARBA00023136"/>
    </source>
</evidence>
<evidence type="ECO:0000256" key="14">
    <source>
        <dbReference type="ARBA" id="ARBA00023224"/>
    </source>
</evidence>
<dbReference type="PROSITE" id="PS50262">
    <property type="entry name" value="G_PROTEIN_RECEP_F1_2"/>
    <property type="match status" value="1"/>
</dbReference>
<keyword evidence="9" id="KW-0297">G-protein coupled receptor</keyword>
<feature type="domain" description="G-protein coupled receptors family 1 profile" evidence="17">
    <location>
        <begin position="66"/>
        <end position="298"/>
    </location>
</feature>
<comment type="subcellular location">
    <subcellularLocation>
        <location evidence="3">Early endosome</location>
    </subcellularLocation>
    <subcellularLocation>
        <location evidence="1">Membrane</location>
        <topology evidence="1">Multi-pass membrane protein</topology>
    </subcellularLocation>
    <subcellularLocation>
        <location evidence="2">Recycling endosome</location>
    </subcellularLocation>
</comment>
<dbReference type="GO" id="GO:0055037">
    <property type="term" value="C:recycling endosome"/>
    <property type="evidence" value="ECO:0007669"/>
    <property type="project" value="UniProtKB-SubCell"/>
</dbReference>
<evidence type="ECO:0000313" key="18">
    <source>
        <dbReference type="Ensembl" id="ENSPCEP00000004103.1"/>
    </source>
</evidence>
<evidence type="ECO:0000256" key="4">
    <source>
        <dbReference type="ARBA" id="ARBA00008790"/>
    </source>
</evidence>
<evidence type="ECO:0000256" key="2">
    <source>
        <dbReference type="ARBA" id="ARBA00004172"/>
    </source>
</evidence>
<feature type="transmembrane region" description="Helical" evidence="16">
    <location>
        <begin position="285"/>
        <end position="304"/>
    </location>
</feature>
<dbReference type="GO" id="GO:0006954">
    <property type="term" value="P:inflammatory response"/>
    <property type="evidence" value="ECO:0007669"/>
    <property type="project" value="InterPro"/>
</dbReference>
<keyword evidence="14" id="KW-0807">Transducer</keyword>
<dbReference type="Ensembl" id="ENSPCET00000004232.1">
    <property type="protein sequence ID" value="ENSPCEP00000004103.1"/>
    <property type="gene ID" value="ENSPCEG00000003288.1"/>
</dbReference>
<keyword evidence="10 16" id="KW-0472">Membrane</keyword>
<feature type="transmembrane region" description="Helical" evidence="16">
    <location>
        <begin position="239"/>
        <end position="257"/>
    </location>
</feature>
<dbReference type="PANTHER" id="PTHR14181:SF1">
    <property type="entry name" value="ATYPICAL CHEMOKINE RECEPTOR 1"/>
    <property type="match status" value="1"/>
</dbReference>
<dbReference type="InterPro" id="IPR005384">
    <property type="entry name" value="Duffy_chemokine_rcpt"/>
</dbReference>
<evidence type="ECO:0000256" key="3">
    <source>
        <dbReference type="ARBA" id="ARBA00004412"/>
    </source>
</evidence>
<feature type="transmembrane region" description="Helical" evidence="16">
    <location>
        <begin position="55"/>
        <end position="75"/>
    </location>
</feature>
<dbReference type="Pfam" id="PF00001">
    <property type="entry name" value="7tm_1"/>
    <property type="match status" value="1"/>
</dbReference>
<evidence type="ECO:0000313" key="19">
    <source>
        <dbReference type="Proteomes" id="UP000694393"/>
    </source>
</evidence>
<feature type="transmembrane region" description="Helical" evidence="16">
    <location>
        <begin position="127"/>
        <end position="147"/>
    </location>
</feature>
<evidence type="ECO:0000256" key="12">
    <source>
        <dbReference type="ARBA" id="ARBA00023170"/>
    </source>
</evidence>
<dbReference type="PRINTS" id="PR01559">
    <property type="entry name" value="DUFFYANTIGEN"/>
</dbReference>
<evidence type="ECO:0000256" key="7">
    <source>
        <dbReference type="ARBA" id="ARBA00022753"/>
    </source>
</evidence>
<dbReference type="Proteomes" id="UP000694393">
    <property type="component" value="Unplaced"/>
</dbReference>
<accession>A0A8C8RF59</accession>
<feature type="transmembrane region" description="Helical" evidence="16">
    <location>
        <begin position="159"/>
        <end position="181"/>
    </location>
</feature>
<evidence type="ECO:0000256" key="1">
    <source>
        <dbReference type="ARBA" id="ARBA00004141"/>
    </source>
</evidence>
<keyword evidence="7" id="KW-0967">Endosome</keyword>
<dbReference type="GO" id="GO:0016020">
    <property type="term" value="C:membrane"/>
    <property type="evidence" value="ECO:0007669"/>
    <property type="project" value="UniProtKB-SubCell"/>
</dbReference>
<dbReference type="InterPro" id="IPR000276">
    <property type="entry name" value="GPCR_Rhodpsn"/>
</dbReference>
<dbReference type="GO" id="GO:0070098">
    <property type="term" value="P:chemokine-mediated signaling pathway"/>
    <property type="evidence" value="ECO:0007669"/>
    <property type="project" value="InterPro"/>
</dbReference>
<evidence type="ECO:0000256" key="6">
    <source>
        <dbReference type="ARBA" id="ARBA00022692"/>
    </source>
</evidence>
<comment type="similarity">
    <text evidence="4">Belongs to the G-protein coupled receptor 1 family. Atypical chemokine receptor subfamily.</text>
</comment>
<name>A0A8C8RF59_9SAUR</name>
<evidence type="ECO:0000256" key="15">
    <source>
        <dbReference type="ARBA" id="ARBA00030289"/>
    </source>
</evidence>
<sequence>MGNCATTMSLELNVSDISLEELLQNYSYDSEVNYDGTTPCHSSYCFFFYRAAPSFLAVTCALGLLSNLALMVALAKGQSLWGWAPSRAFLFQLALGTTLFTATLPFFAAGINHNWIFGDGLCKGAYVLWYGSLFAQGLLVATSAWSIMWSKWVPGQHCWCIAVHHWVIAVLLAVPAAMISGTEGDPKLLCVLRSSRRLHPWHLAHIISCLAVFILLPAALGVAKALLTWRRRGWQLRVGVTWMFFLLWVPYGLALLLDSLAQRQLLYTSCHSQEHLDFFLGLSEGLGILHCCFGPLLLLGMALYRRGRAQMHGC</sequence>
<proteinExistence type="inferred from homology"/>
<evidence type="ECO:0000259" key="17">
    <source>
        <dbReference type="PROSITE" id="PS50262"/>
    </source>
</evidence>
<evidence type="ECO:0000256" key="9">
    <source>
        <dbReference type="ARBA" id="ARBA00023040"/>
    </source>
</evidence>
<organism evidence="18 19">
    <name type="scientific">Pelusios castaneus</name>
    <name type="common">West African mud turtle</name>
    <dbReference type="NCBI Taxonomy" id="367368"/>
    <lineage>
        <taxon>Eukaryota</taxon>
        <taxon>Metazoa</taxon>
        <taxon>Chordata</taxon>
        <taxon>Craniata</taxon>
        <taxon>Vertebrata</taxon>
        <taxon>Euteleostomi</taxon>
        <taxon>Archelosauria</taxon>
        <taxon>Testudinata</taxon>
        <taxon>Testudines</taxon>
        <taxon>Pleurodira</taxon>
        <taxon>Pelomedusidae</taxon>
        <taxon>Pelusios</taxon>
    </lineage>
</organism>
<dbReference type="CDD" id="cd15010">
    <property type="entry name" value="7tmA_ACKR1_DARC"/>
    <property type="match status" value="1"/>
</dbReference>
<keyword evidence="11" id="KW-1015">Disulfide bond</keyword>
<feature type="transmembrane region" description="Helical" evidence="16">
    <location>
        <begin position="87"/>
        <end position="107"/>
    </location>
</feature>